<comment type="caution">
    <text evidence="6">The sequence shown here is derived from an EMBL/GenBank/DDBJ whole genome shotgun (WGS) entry which is preliminary data.</text>
</comment>
<name>A0ABT4QFY3_9BACL</name>
<evidence type="ECO:0000313" key="7">
    <source>
        <dbReference type="Proteomes" id="UP001527882"/>
    </source>
</evidence>
<keyword evidence="7" id="KW-1185">Reference proteome</keyword>
<dbReference type="PANTHER" id="PTHR30346:SF28">
    <property type="entry name" value="HTH-TYPE TRANSCRIPTIONAL REGULATOR CYNR"/>
    <property type="match status" value="1"/>
</dbReference>
<dbReference type="RefSeq" id="WP_269884169.1">
    <property type="nucleotide sequence ID" value="NZ_JAQAGZ010000018.1"/>
</dbReference>
<feature type="domain" description="HTH lysR-type" evidence="5">
    <location>
        <begin position="1"/>
        <end position="58"/>
    </location>
</feature>
<keyword evidence="4" id="KW-0804">Transcription</keyword>
<keyword evidence="3" id="KW-0238">DNA-binding</keyword>
<dbReference type="InterPro" id="IPR005119">
    <property type="entry name" value="LysR_subst-bd"/>
</dbReference>
<keyword evidence="2" id="KW-0805">Transcription regulation</keyword>
<accession>A0ABT4QFY3</accession>
<dbReference type="EMBL" id="JAQAGZ010000018">
    <property type="protein sequence ID" value="MCZ8515646.1"/>
    <property type="molecule type" value="Genomic_DNA"/>
</dbReference>
<dbReference type="Gene3D" id="1.10.10.10">
    <property type="entry name" value="Winged helix-like DNA-binding domain superfamily/Winged helix DNA-binding domain"/>
    <property type="match status" value="1"/>
</dbReference>
<dbReference type="Gene3D" id="3.40.190.290">
    <property type="match status" value="1"/>
</dbReference>
<dbReference type="Proteomes" id="UP001527882">
    <property type="component" value="Unassembled WGS sequence"/>
</dbReference>
<dbReference type="SUPFAM" id="SSF53850">
    <property type="entry name" value="Periplasmic binding protein-like II"/>
    <property type="match status" value="1"/>
</dbReference>
<evidence type="ECO:0000259" key="5">
    <source>
        <dbReference type="PROSITE" id="PS50931"/>
    </source>
</evidence>
<dbReference type="Pfam" id="PF00126">
    <property type="entry name" value="HTH_1"/>
    <property type="match status" value="1"/>
</dbReference>
<dbReference type="PROSITE" id="PS50931">
    <property type="entry name" value="HTH_LYSR"/>
    <property type="match status" value="1"/>
</dbReference>
<proteinExistence type="inferred from homology"/>
<comment type="similarity">
    <text evidence="1">Belongs to the LysR transcriptional regulatory family.</text>
</comment>
<gene>
    <name evidence="6" type="ORF">O9H85_25195</name>
</gene>
<dbReference type="PANTHER" id="PTHR30346">
    <property type="entry name" value="TRANSCRIPTIONAL DUAL REGULATOR HCAR-RELATED"/>
    <property type="match status" value="1"/>
</dbReference>
<dbReference type="PRINTS" id="PR00039">
    <property type="entry name" value="HTHLYSR"/>
</dbReference>
<reference evidence="6 7" key="1">
    <citation type="submission" date="2022-12" db="EMBL/GenBank/DDBJ databases">
        <title>Draft genome sequence of Paenibacillus sp. dW9.</title>
        <authorList>
            <person name="Choi E.-W."/>
            <person name="Kim D.-U."/>
        </authorList>
    </citation>
    <scope>NUCLEOTIDE SEQUENCE [LARGE SCALE GENOMIC DNA]</scope>
    <source>
        <strain evidence="7">dW9</strain>
    </source>
</reference>
<dbReference type="SUPFAM" id="SSF46785">
    <property type="entry name" value="Winged helix' DNA-binding domain"/>
    <property type="match status" value="1"/>
</dbReference>
<evidence type="ECO:0000256" key="4">
    <source>
        <dbReference type="ARBA" id="ARBA00023163"/>
    </source>
</evidence>
<dbReference type="InterPro" id="IPR036390">
    <property type="entry name" value="WH_DNA-bd_sf"/>
</dbReference>
<organism evidence="6 7">
    <name type="scientific">Paenibacillus gyeongsangnamensis</name>
    <dbReference type="NCBI Taxonomy" id="3388067"/>
    <lineage>
        <taxon>Bacteria</taxon>
        <taxon>Bacillati</taxon>
        <taxon>Bacillota</taxon>
        <taxon>Bacilli</taxon>
        <taxon>Bacillales</taxon>
        <taxon>Paenibacillaceae</taxon>
        <taxon>Paenibacillus</taxon>
    </lineage>
</organism>
<evidence type="ECO:0000256" key="2">
    <source>
        <dbReference type="ARBA" id="ARBA00023015"/>
    </source>
</evidence>
<dbReference type="CDD" id="cd05466">
    <property type="entry name" value="PBP2_LTTR_substrate"/>
    <property type="match status" value="1"/>
</dbReference>
<dbReference type="Pfam" id="PF03466">
    <property type="entry name" value="LysR_substrate"/>
    <property type="match status" value="1"/>
</dbReference>
<evidence type="ECO:0000256" key="3">
    <source>
        <dbReference type="ARBA" id="ARBA00023125"/>
    </source>
</evidence>
<evidence type="ECO:0000313" key="6">
    <source>
        <dbReference type="EMBL" id="MCZ8515646.1"/>
    </source>
</evidence>
<evidence type="ECO:0000256" key="1">
    <source>
        <dbReference type="ARBA" id="ARBA00009437"/>
    </source>
</evidence>
<dbReference type="InterPro" id="IPR000847">
    <property type="entry name" value="LysR_HTH_N"/>
</dbReference>
<sequence>MDIRQLKYFIAIAEEKKITAAAKRLHMAQPPLSQQLKLMEEELDLKLFERTGKHLELTEAGRRLYKYALDISKLMEEAQTEVKETGSGIRGKLTIGVNTLSDARLPGLLQAYRQTYPHVTYKIQQNESEQLCSLVRDRQLELAIVRLPIRLNDFAMLPLYTEPFIFAVPGAWGAKLSDGTVSYEDICSYPLILPSTEGLGVYHLILEAFTKRQLTPQIICECSDASILFELISSGFGAAIIPYSLASRNRTYPVAFYEIDDGPSNGSTGLIWLSHHYLSGAAQRFIELVKSLEPDKG</sequence>
<protein>
    <submittedName>
        <fullName evidence="6">LysR family transcriptional regulator</fullName>
    </submittedName>
</protein>
<dbReference type="InterPro" id="IPR036388">
    <property type="entry name" value="WH-like_DNA-bd_sf"/>
</dbReference>